<keyword evidence="2" id="KW-1185">Reference proteome</keyword>
<evidence type="ECO:0000313" key="2">
    <source>
        <dbReference type="Proteomes" id="UP000184085"/>
    </source>
</evidence>
<dbReference type="Proteomes" id="UP000184085">
    <property type="component" value="Unassembled WGS sequence"/>
</dbReference>
<dbReference type="RefSeq" id="WP_072707029.1">
    <property type="nucleotide sequence ID" value="NZ_FMJB01000055.1"/>
</dbReference>
<accession>A0A1M4N317</accession>
<evidence type="ECO:0000313" key="1">
    <source>
        <dbReference type="EMBL" id="SCM68408.1"/>
    </source>
</evidence>
<gene>
    <name evidence="1" type="ORF">KARMA_2626</name>
</gene>
<sequence>MQLVFDIAGHACIAERVEMRGNTIEADFAADAEGPLAEALDDRMVILLSDDGGRVAVTYSVLEYHTNGGGACCTARFSVNTAKRVLH</sequence>
<dbReference type="EMBL" id="FMJB01000055">
    <property type="protein sequence ID" value="SCM68408.1"/>
    <property type="molecule type" value="Genomic_DNA"/>
</dbReference>
<proteinExistence type="predicted"/>
<dbReference type="AlphaFoldDB" id="A0A1M4N317"/>
<reference evidence="2" key="1">
    <citation type="submission" date="2016-09" db="EMBL/GenBank/DDBJ databases">
        <authorList>
            <person name="Wibberg D."/>
        </authorList>
    </citation>
    <scope>NUCLEOTIDE SEQUENCE [LARGE SCALE GENOMIC DNA]</scope>
</reference>
<organism evidence="1 2">
    <name type="scientific">Donghicola eburneus</name>
    <dbReference type="NCBI Taxonomy" id="393278"/>
    <lineage>
        <taxon>Bacteria</taxon>
        <taxon>Pseudomonadati</taxon>
        <taxon>Pseudomonadota</taxon>
        <taxon>Alphaproteobacteria</taxon>
        <taxon>Rhodobacterales</taxon>
        <taxon>Roseobacteraceae</taxon>
        <taxon>Donghicola</taxon>
    </lineage>
</organism>
<name>A0A1M4N317_9RHOB</name>
<protein>
    <submittedName>
        <fullName evidence="1">Uncharacterized protein</fullName>
    </submittedName>
</protein>